<dbReference type="Pfam" id="PF14279">
    <property type="entry name" value="HNH_5"/>
    <property type="match status" value="1"/>
</dbReference>
<protein>
    <submittedName>
        <fullName evidence="2">HNH endonuclease</fullName>
    </submittedName>
</protein>
<keyword evidence="2" id="KW-0255">Endonuclease</keyword>
<accession>A0A8S5NPJ6</accession>
<dbReference type="GO" id="GO:0004519">
    <property type="term" value="F:endonuclease activity"/>
    <property type="evidence" value="ECO:0007669"/>
    <property type="project" value="UniProtKB-KW"/>
</dbReference>
<dbReference type="CDD" id="cd00085">
    <property type="entry name" value="HNHc"/>
    <property type="match status" value="1"/>
</dbReference>
<dbReference type="EMBL" id="BK015215">
    <property type="protein sequence ID" value="DAD96295.1"/>
    <property type="molecule type" value="Genomic_DNA"/>
</dbReference>
<proteinExistence type="predicted"/>
<reference evidence="2" key="1">
    <citation type="journal article" date="2021" name="Proc. Natl. Acad. Sci. U.S.A.">
        <title>A Catalog of Tens of Thousands of Viruses from Human Metagenomes Reveals Hidden Associations with Chronic Diseases.</title>
        <authorList>
            <person name="Tisza M.J."/>
            <person name="Buck C.B."/>
        </authorList>
    </citation>
    <scope>NUCLEOTIDE SEQUENCE</scope>
    <source>
        <strain evidence="2">CtagO6</strain>
    </source>
</reference>
<dbReference type="Gene3D" id="1.10.30.50">
    <property type="match status" value="1"/>
</dbReference>
<evidence type="ECO:0000313" key="2">
    <source>
        <dbReference type="EMBL" id="DAD96295.1"/>
    </source>
</evidence>
<organism evidence="2">
    <name type="scientific">Myoviridae sp. ctagO6</name>
    <dbReference type="NCBI Taxonomy" id="2826667"/>
    <lineage>
        <taxon>Viruses</taxon>
        <taxon>Duplodnaviria</taxon>
        <taxon>Heunggongvirae</taxon>
        <taxon>Uroviricota</taxon>
        <taxon>Caudoviricetes</taxon>
    </lineage>
</organism>
<keyword evidence="2" id="KW-0378">Hydrolase</keyword>
<keyword evidence="2" id="KW-0540">Nuclease</keyword>
<feature type="domain" description="HNH endonuclease 5" evidence="1">
    <location>
        <begin position="32"/>
        <end position="81"/>
    </location>
</feature>
<name>A0A8S5NPJ6_9CAUD</name>
<sequence>MRRTDRAKALEIPNEVKRAVARRDSFGGWPCCIFCGTPAPYEIAWSNAHFIPRSQGGLGIEQNVLTACPDCHHKLDQTSEREEMLEFAEKYLRSKYKGWTRRKCVWKKG</sequence>
<evidence type="ECO:0000259" key="1">
    <source>
        <dbReference type="Pfam" id="PF14279"/>
    </source>
</evidence>
<dbReference type="InterPro" id="IPR003615">
    <property type="entry name" value="HNH_nuc"/>
</dbReference>
<dbReference type="InterPro" id="IPR029471">
    <property type="entry name" value="HNH_5"/>
</dbReference>